<dbReference type="EMBL" id="VYQB01000007">
    <property type="protein sequence ID" value="KAA9016881.1"/>
    <property type="molecule type" value="Genomic_DNA"/>
</dbReference>
<comment type="caution">
    <text evidence="4">The sequence shown here is derived from an EMBL/GenBank/DDBJ whole genome shotgun (WGS) entry which is preliminary data.</text>
</comment>
<sequence length="600" mass="67750">MSIEEFHRSLRAELQAVVAERLSSDEGSFPSEELIYAELAMDQIANANICESPTVCHWTGTIGNARLRITGYAQSADETCLDLFVTRYFGTEEIEALRDSEAASTAKEGIKFLFEAASGRLGAKIEKSGEIYELVLFIREQWASLQQLRVFVVTDGLTKSKRFAPKEVQGKIVAIEAMDIERLYRHTSGKPREEVSISFEQTLGRPLPCIHVPDPDADYEYALTAIPGEIIRELYLRYGPRLLEANVRTFLGYRSKVNQGIADTLLREPEHFMAFNNGLVMVCDSAQLSRCEDGGLGFSLMSGLQIVNGGQTTSSIFFASRDRKDIDLSHVMVPAKIIILKGDDDDARERLIANISRFANSQNAVKTSDLSANRPFHVQLEKLSEEVWCADGASRWFYERAAGAYQVRLLRERTDAKRREFQRMVPTRHKLSKNDIAKFHEAWRAKPAQVALAGEKNFAAFMSALDDNPELVPTPLTPEWYRAMIAKVIIFRAIEGAIKKKEAKEVFRQGWVNIATYTVAALSEKLPGRIHFEMVWQQQGISDRFAHLLWEWAKIVNATFERIAPGRQFSEVAKRADTWKAIRTATFPELPEGIPEIEES</sequence>
<dbReference type="AlphaFoldDB" id="A0A5J5I1V2"/>
<dbReference type="Pfam" id="PF22879">
    <property type="entry name" value="AIPR_N"/>
    <property type="match status" value="1"/>
</dbReference>
<evidence type="ECO:0000313" key="6">
    <source>
        <dbReference type="Proteomes" id="UP000326364"/>
    </source>
</evidence>
<reference evidence="5 6" key="1">
    <citation type="submission" date="2019-09" db="EMBL/GenBank/DDBJ databases">
        <authorList>
            <person name="Feng G."/>
        </authorList>
    </citation>
    <scope>NUCLEOTIDE SEQUENCE [LARGE SCALE GENOMIC DNA]</scope>
    <source>
        <strain evidence="4 5">KACC 19283</strain>
        <strain evidence="3 6">KACC 19284</strain>
    </source>
</reference>
<gene>
    <name evidence="4" type="ORF">F4U95_11635</name>
    <name evidence="3" type="ORF">F4U96_11690</name>
</gene>
<proteinExistence type="predicted"/>
<evidence type="ECO:0000259" key="1">
    <source>
        <dbReference type="Pfam" id="PF10592"/>
    </source>
</evidence>
<evidence type="ECO:0000313" key="5">
    <source>
        <dbReference type="Proteomes" id="UP000325933"/>
    </source>
</evidence>
<name>A0A5J5I1V2_9SPHN</name>
<accession>A0A5J5I1V2</accession>
<dbReference type="Proteomes" id="UP000326364">
    <property type="component" value="Unassembled WGS sequence"/>
</dbReference>
<dbReference type="Pfam" id="PF10592">
    <property type="entry name" value="AIPR"/>
    <property type="match status" value="1"/>
</dbReference>
<dbReference type="Proteomes" id="UP000325933">
    <property type="component" value="Unassembled WGS sequence"/>
</dbReference>
<dbReference type="InterPro" id="IPR018891">
    <property type="entry name" value="AIPR_C"/>
</dbReference>
<evidence type="ECO:0000313" key="3">
    <source>
        <dbReference type="EMBL" id="KAA9016881.1"/>
    </source>
</evidence>
<dbReference type="EMBL" id="VYQA01000007">
    <property type="protein sequence ID" value="KAA9029860.1"/>
    <property type="molecule type" value="Genomic_DNA"/>
</dbReference>
<feature type="domain" description="Abortive phage infection protein C-terminal" evidence="1">
    <location>
        <begin position="243"/>
        <end position="561"/>
    </location>
</feature>
<keyword evidence="6" id="KW-1185">Reference proteome</keyword>
<evidence type="ECO:0000313" key="4">
    <source>
        <dbReference type="EMBL" id="KAA9029860.1"/>
    </source>
</evidence>
<dbReference type="RefSeq" id="WP_150425790.1">
    <property type="nucleotide sequence ID" value="NZ_VYQA01000007.1"/>
</dbReference>
<protein>
    <submittedName>
        <fullName evidence="4">AIPR family protein</fullName>
    </submittedName>
</protein>
<evidence type="ECO:0000259" key="2">
    <source>
        <dbReference type="Pfam" id="PF22879"/>
    </source>
</evidence>
<organism evidence="4 5">
    <name type="scientific">Sphingobium limneticum</name>
    <dbReference type="NCBI Taxonomy" id="1007511"/>
    <lineage>
        <taxon>Bacteria</taxon>
        <taxon>Pseudomonadati</taxon>
        <taxon>Pseudomonadota</taxon>
        <taxon>Alphaproteobacteria</taxon>
        <taxon>Sphingomonadales</taxon>
        <taxon>Sphingomonadaceae</taxon>
        <taxon>Sphingobium</taxon>
    </lineage>
</organism>
<dbReference type="InterPro" id="IPR055101">
    <property type="entry name" value="AIPR_N"/>
</dbReference>
<feature type="domain" description="Abortive infection phage resistance protein N-terminal" evidence="2">
    <location>
        <begin position="37"/>
        <end position="185"/>
    </location>
</feature>